<dbReference type="RefSeq" id="WP_010034495.1">
    <property type="nucleotide sequence ID" value="NZ_CP025958.1"/>
</dbReference>
<keyword evidence="5 8" id="KW-1133">Transmembrane helix</keyword>
<dbReference type="Pfam" id="PF00953">
    <property type="entry name" value="Glycos_transf_4"/>
    <property type="match status" value="1"/>
</dbReference>
<feature type="transmembrane region" description="Helical" evidence="8">
    <location>
        <begin position="228"/>
        <end position="246"/>
    </location>
</feature>
<feature type="transmembrane region" description="Helical" evidence="8">
    <location>
        <begin position="198"/>
        <end position="216"/>
    </location>
</feature>
<feature type="transmembrane region" description="Helical" evidence="8">
    <location>
        <begin position="6"/>
        <end position="24"/>
    </location>
</feature>
<dbReference type="GO" id="GO:0071555">
    <property type="term" value="P:cell wall organization"/>
    <property type="evidence" value="ECO:0007669"/>
    <property type="project" value="TreeGrafter"/>
</dbReference>
<dbReference type="CDD" id="cd06853">
    <property type="entry name" value="GT_WecA_like"/>
    <property type="match status" value="1"/>
</dbReference>
<reference evidence="9 10" key="1">
    <citation type="submission" date="2018-01" db="EMBL/GenBank/DDBJ databases">
        <title>G. obscuriglobus.</title>
        <authorList>
            <person name="Franke J."/>
            <person name="Blomberg W."/>
            <person name="Selmecki A."/>
        </authorList>
    </citation>
    <scope>NUCLEOTIDE SEQUENCE [LARGE SCALE GENOMIC DNA]</scope>
    <source>
        <strain evidence="9 10">DSM 5831</strain>
    </source>
</reference>
<dbReference type="PROSITE" id="PS01348">
    <property type="entry name" value="MRAY_2"/>
    <property type="match status" value="1"/>
</dbReference>
<dbReference type="EMBL" id="CP025958">
    <property type="protein sequence ID" value="AWM40087.1"/>
    <property type="molecule type" value="Genomic_DNA"/>
</dbReference>
<keyword evidence="3 9" id="KW-0808">Transferase</keyword>
<keyword evidence="7" id="KW-0479">Metal-binding</keyword>
<protein>
    <submittedName>
        <fullName evidence="9">Undecaprenyl/decaprenyl-phosphate alpha-N-acetylglucosaminyl 1-phosphate transferase</fullName>
    </submittedName>
</protein>
<feature type="transmembrane region" description="Helical" evidence="8">
    <location>
        <begin position="54"/>
        <end position="74"/>
    </location>
</feature>
<sequence>MTTYSLGSVWWVPLAAGTGAGLVLTRLARNMADRNGLVDAPDGRRKVQPRPVPVIGGVAVLLAAVLALAVTLLVSHSFAAAVRDDLRWAAALLAAVVAITAVGFVDDRHNLRARHKLAGQVVATLVLVAGGGYLIERVALFGWVVEFGPLAGPVTVFWLLACVNALNLIDGMDGLLGTVAVTGLGTLAVIALMVGQVFAATVALALCGAVAGFLWFNLPPATVYMGDAGSMLVGLVIGALAIPSSLKGPATVSLICPVAILILPVLDTTAAVIRRKLTGRGLATADRGHLHHVLLRHGLTVRRVLGLVAVLGLIASVGALASTALKNDLYALVAAAGVAVTLLATRLFGYAEFHLIRKRVSLALWSALGWDAAPAGTGLAVRIQGTIDWDSVWAVLAEAAGSADLQSLSLDVNAPELHENYHARWERATCATPDTHWWRVESPLFAHGHLIGRVAATGGRDSSPIERIFQTLARIVEATERRATELTEPAPAHGAVALGAR</sequence>
<keyword evidence="2" id="KW-1003">Cell membrane</keyword>
<keyword evidence="4 8" id="KW-0812">Transmembrane</keyword>
<dbReference type="InterPro" id="IPR000715">
    <property type="entry name" value="Glycosyl_transferase_4"/>
</dbReference>
<comment type="cofactor">
    <cofactor evidence="7">
        <name>Mg(2+)</name>
        <dbReference type="ChEBI" id="CHEBI:18420"/>
    </cofactor>
</comment>
<gene>
    <name evidence="9" type="ORF">C1280_25835</name>
</gene>
<dbReference type="KEGG" id="gog:C1280_25835"/>
<name>A0A2Z3H961_9BACT</name>
<evidence type="ECO:0000256" key="2">
    <source>
        <dbReference type="ARBA" id="ARBA00022475"/>
    </source>
</evidence>
<evidence type="ECO:0000313" key="9">
    <source>
        <dbReference type="EMBL" id="AWM40087.1"/>
    </source>
</evidence>
<feature type="transmembrane region" description="Helical" evidence="8">
    <location>
        <begin position="252"/>
        <end position="273"/>
    </location>
</feature>
<feature type="transmembrane region" description="Helical" evidence="8">
    <location>
        <begin position="329"/>
        <end position="349"/>
    </location>
</feature>
<comment type="subcellular location">
    <subcellularLocation>
        <location evidence="1">Cell membrane</location>
        <topology evidence="1">Multi-pass membrane protein</topology>
    </subcellularLocation>
</comment>
<dbReference type="PANTHER" id="PTHR22926:SF3">
    <property type="entry name" value="UNDECAPRENYL-PHOSPHATE ALPHA-N-ACETYLGLUCOSAMINYL 1-PHOSPHATE TRANSFERASE"/>
    <property type="match status" value="1"/>
</dbReference>
<evidence type="ECO:0000313" key="10">
    <source>
        <dbReference type="Proteomes" id="UP000245802"/>
    </source>
</evidence>
<dbReference type="PANTHER" id="PTHR22926">
    <property type="entry name" value="PHOSPHO-N-ACETYLMURAMOYL-PENTAPEPTIDE-TRANSFERASE"/>
    <property type="match status" value="1"/>
</dbReference>
<feature type="transmembrane region" description="Helical" evidence="8">
    <location>
        <begin position="86"/>
        <end position="105"/>
    </location>
</feature>
<dbReference type="GO" id="GO:0046872">
    <property type="term" value="F:metal ion binding"/>
    <property type="evidence" value="ECO:0007669"/>
    <property type="project" value="UniProtKB-KW"/>
</dbReference>
<dbReference type="GO" id="GO:0009103">
    <property type="term" value="P:lipopolysaccharide biosynthetic process"/>
    <property type="evidence" value="ECO:0007669"/>
    <property type="project" value="TreeGrafter"/>
</dbReference>
<accession>A0A2Z3H961</accession>
<dbReference type="InterPro" id="IPR018480">
    <property type="entry name" value="PNAcMuramoyl-5peptid_Trfase_CS"/>
</dbReference>
<dbReference type="GO" id="GO:0016780">
    <property type="term" value="F:phosphotransferase activity, for other substituted phosphate groups"/>
    <property type="evidence" value="ECO:0007669"/>
    <property type="project" value="InterPro"/>
</dbReference>
<dbReference type="OrthoDB" id="9783652at2"/>
<dbReference type="AlphaFoldDB" id="A0A2Z3H961"/>
<keyword evidence="10" id="KW-1185">Reference proteome</keyword>
<organism evidence="9 10">
    <name type="scientific">Gemmata obscuriglobus</name>
    <dbReference type="NCBI Taxonomy" id="114"/>
    <lineage>
        <taxon>Bacteria</taxon>
        <taxon>Pseudomonadati</taxon>
        <taxon>Planctomycetota</taxon>
        <taxon>Planctomycetia</taxon>
        <taxon>Gemmatales</taxon>
        <taxon>Gemmataceae</taxon>
        <taxon>Gemmata</taxon>
    </lineage>
</organism>
<dbReference type="GO" id="GO:0005886">
    <property type="term" value="C:plasma membrane"/>
    <property type="evidence" value="ECO:0007669"/>
    <property type="project" value="UniProtKB-SubCell"/>
</dbReference>
<feature type="transmembrane region" description="Helical" evidence="8">
    <location>
        <begin position="304"/>
        <end position="323"/>
    </location>
</feature>
<evidence type="ECO:0000256" key="6">
    <source>
        <dbReference type="ARBA" id="ARBA00023136"/>
    </source>
</evidence>
<keyword evidence="6 8" id="KW-0472">Membrane</keyword>
<dbReference type="GO" id="GO:0044038">
    <property type="term" value="P:cell wall macromolecule biosynthetic process"/>
    <property type="evidence" value="ECO:0007669"/>
    <property type="project" value="TreeGrafter"/>
</dbReference>
<keyword evidence="7" id="KW-0460">Magnesium</keyword>
<feature type="transmembrane region" description="Helical" evidence="8">
    <location>
        <begin position="175"/>
        <end position="192"/>
    </location>
</feature>
<feature type="transmembrane region" description="Helical" evidence="8">
    <location>
        <begin position="117"/>
        <end position="135"/>
    </location>
</feature>
<evidence type="ECO:0000256" key="7">
    <source>
        <dbReference type="PIRSR" id="PIRSR600715-1"/>
    </source>
</evidence>
<dbReference type="Proteomes" id="UP000245802">
    <property type="component" value="Chromosome"/>
</dbReference>
<feature type="transmembrane region" description="Helical" evidence="8">
    <location>
        <begin position="141"/>
        <end position="163"/>
    </location>
</feature>
<feature type="binding site" evidence="7">
    <location>
        <position position="167"/>
    </location>
    <ligand>
        <name>Mg(2+)</name>
        <dbReference type="ChEBI" id="CHEBI:18420"/>
    </ligand>
</feature>
<evidence type="ECO:0000256" key="1">
    <source>
        <dbReference type="ARBA" id="ARBA00004651"/>
    </source>
</evidence>
<evidence type="ECO:0000256" key="8">
    <source>
        <dbReference type="SAM" id="Phobius"/>
    </source>
</evidence>
<feature type="binding site" evidence="7">
    <location>
        <position position="227"/>
    </location>
    <ligand>
        <name>Mg(2+)</name>
        <dbReference type="ChEBI" id="CHEBI:18420"/>
    </ligand>
</feature>
<evidence type="ECO:0000256" key="3">
    <source>
        <dbReference type="ARBA" id="ARBA00022679"/>
    </source>
</evidence>
<evidence type="ECO:0000256" key="4">
    <source>
        <dbReference type="ARBA" id="ARBA00022692"/>
    </source>
</evidence>
<evidence type="ECO:0000256" key="5">
    <source>
        <dbReference type="ARBA" id="ARBA00022989"/>
    </source>
</evidence>
<proteinExistence type="predicted"/>